<proteinExistence type="predicted"/>
<dbReference type="EMBL" id="JACHGT010000023">
    <property type="protein sequence ID" value="MBB6039545.1"/>
    <property type="molecule type" value="Genomic_DNA"/>
</dbReference>
<protein>
    <submittedName>
        <fullName evidence="1">AcrR family transcriptional regulator</fullName>
    </submittedName>
</protein>
<name>A0A841FTB1_9ACTN</name>
<evidence type="ECO:0000313" key="1">
    <source>
        <dbReference type="EMBL" id="MBB6039545.1"/>
    </source>
</evidence>
<dbReference type="Proteomes" id="UP000548476">
    <property type="component" value="Unassembled WGS sequence"/>
</dbReference>
<dbReference type="Gene3D" id="1.10.10.60">
    <property type="entry name" value="Homeodomain-like"/>
    <property type="match status" value="1"/>
</dbReference>
<dbReference type="Gene3D" id="1.10.357.10">
    <property type="entry name" value="Tetracycline Repressor, domain 2"/>
    <property type="match status" value="1"/>
</dbReference>
<reference evidence="1 2" key="1">
    <citation type="submission" date="2020-08" db="EMBL/GenBank/DDBJ databases">
        <title>Genomic Encyclopedia of Type Strains, Phase IV (KMG-IV): sequencing the most valuable type-strain genomes for metagenomic binning, comparative biology and taxonomic classification.</title>
        <authorList>
            <person name="Goeker M."/>
        </authorList>
    </citation>
    <scope>NUCLEOTIDE SEQUENCE [LARGE SCALE GENOMIC DNA]</scope>
    <source>
        <strain evidence="1 2">YIM 65646</strain>
    </source>
</reference>
<comment type="caution">
    <text evidence="1">The sequence shown here is derived from an EMBL/GenBank/DDBJ whole genome shotgun (WGS) entry which is preliminary data.</text>
</comment>
<sequence length="69" mass="7378">MRAPTLYWYIKNKSGLLDAVADAIMDDAIAAAPEPSGDDGRVWLLDTLTALRAALLAHRDGARIVSGAR</sequence>
<gene>
    <name evidence="1" type="ORF">HNR73_007442</name>
</gene>
<accession>A0A841FTB1</accession>
<evidence type="ECO:0000313" key="2">
    <source>
        <dbReference type="Proteomes" id="UP000548476"/>
    </source>
</evidence>
<dbReference type="AlphaFoldDB" id="A0A841FTB1"/>
<organism evidence="1 2">
    <name type="scientific">Phytomonospora endophytica</name>
    <dbReference type="NCBI Taxonomy" id="714109"/>
    <lineage>
        <taxon>Bacteria</taxon>
        <taxon>Bacillati</taxon>
        <taxon>Actinomycetota</taxon>
        <taxon>Actinomycetes</taxon>
        <taxon>Micromonosporales</taxon>
        <taxon>Micromonosporaceae</taxon>
        <taxon>Phytomonospora</taxon>
    </lineage>
</organism>
<keyword evidence="2" id="KW-1185">Reference proteome</keyword>
<dbReference type="RefSeq" id="WP_184792633.1">
    <property type="nucleotide sequence ID" value="NZ_BONT01000089.1"/>
</dbReference>